<accession>A0A380KWK4</accession>
<dbReference type="SUPFAM" id="SSF47413">
    <property type="entry name" value="lambda repressor-like DNA-binding domains"/>
    <property type="match status" value="1"/>
</dbReference>
<keyword evidence="2" id="KW-0472">Membrane</keyword>
<proteinExistence type="predicted"/>
<sequence>MRKKSIGEVIQLARLRKNISLEQMSQQTGIALKFLKNVEENNFDALPGPFYVKKTLTSYAELVDLDKQILWEAYETGNMLTYDEIEIDSEEVFPKRQERKNHSYLPFYYLVSIALLIIAGMIYYTWNFLQVNKNNSTTTSYKVATTNTVVSESKTNQSTVSSTSDTSSKLSISQEGGGNNLTVSVKGADSPVLLTLTVENTTSWISVSDTELAGGITLSADNPSQSVNLAPNTTSKIQIGVVKGINIKINGQIVDLSNLTSNPAVVTIKIN</sequence>
<feature type="compositionally biased region" description="Low complexity" evidence="1">
    <location>
        <begin position="155"/>
        <end position="173"/>
    </location>
</feature>
<dbReference type="STRING" id="1123307.GCA_000380065_00373"/>
<dbReference type="PANTHER" id="PTHR34475:SF1">
    <property type="entry name" value="CYTOSKELETON PROTEIN RODZ"/>
    <property type="match status" value="1"/>
</dbReference>
<dbReference type="InterPro" id="IPR010982">
    <property type="entry name" value="Lambda_DNA-bd_dom_sf"/>
</dbReference>
<organism evidence="3 4">
    <name type="scientific">Streptococcus massiliensis</name>
    <dbReference type="NCBI Taxonomy" id="313439"/>
    <lineage>
        <taxon>Bacteria</taxon>
        <taxon>Bacillati</taxon>
        <taxon>Bacillota</taxon>
        <taxon>Bacilli</taxon>
        <taxon>Lactobacillales</taxon>
        <taxon>Streptococcaceae</taxon>
        <taxon>Streptococcus</taxon>
    </lineage>
</organism>
<reference evidence="3" key="1">
    <citation type="submission" date="2018-06" db="EMBL/GenBank/DDBJ databases">
        <authorList>
            <consortium name="Pathogen Informatics"/>
            <person name="Doyle S."/>
        </authorList>
    </citation>
    <scope>NUCLEOTIDE SEQUENCE [LARGE SCALE GENOMIC DNA]</scope>
    <source>
        <strain evidence="3">NCTC13765</strain>
    </source>
</reference>
<dbReference type="Proteomes" id="UP000254634">
    <property type="component" value="Unassembled WGS sequence"/>
</dbReference>
<dbReference type="AlphaFoldDB" id="A0A380KWK4"/>
<keyword evidence="4" id="KW-1185">Reference proteome</keyword>
<evidence type="ECO:0000313" key="4">
    <source>
        <dbReference type="Proteomes" id="UP000254634"/>
    </source>
</evidence>
<dbReference type="OrthoDB" id="9797543at2"/>
<evidence type="ECO:0000256" key="2">
    <source>
        <dbReference type="SAM" id="Phobius"/>
    </source>
</evidence>
<gene>
    <name evidence="3" type="ORF">NCTC13765_00800</name>
</gene>
<keyword evidence="2" id="KW-1133">Transmembrane helix</keyword>
<dbReference type="PANTHER" id="PTHR34475">
    <property type="match status" value="1"/>
</dbReference>
<dbReference type="GO" id="GO:0003677">
    <property type="term" value="F:DNA binding"/>
    <property type="evidence" value="ECO:0007669"/>
    <property type="project" value="InterPro"/>
</dbReference>
<evidence type="ECO:0000256" key="1">
    <source>
        <dbReference type="SAM" id="MobiDB-lite"/>
    </source>
</evidence>
<feature type="transmembrane region" description="Helical" evidence="2">
    <location>
        <begin position="105"/>
        <end position="126"/>
    </location>
</feature>
<dbReference type="RefSeq" id="WP_018371060.1">
    <property type="nucleotide sequence ID" value="NZ_UHFR01000005.1"/>
</dbReference>
<keyword evidence="2" id="KW-0812">Transmembrane</keyword>
<protein>
    <submittedName>
        <fullName evidence="3">Transcriptional regulation protein</fullName>
    </submittedName>
</protein>
<name>A0A380KWK4_9STRE</name>
<dbReference type="Gene3D" id="1.10.260.40">
    <property type="entry name" value="lambda repressor-like DNA-binding domains"/>
    <property type="match status" value="1"/>
</dbReference>
<dbReference type="EMBL" id="UHFR01000005">
    <property type="protein sequence ID" value="SUN76312.1"/>
    <property type="molecule type" value="Genomic_DNA"/>
</dbReference>
<evidence type="ECO:0000313" key="3">
    <source>
        <dbReference type="EMBL" id="SUN76312.1"/>
    </source>
</evidence>
<dbReference type="InterPro" id="IPR050400">
    <property type="entry name" value="Bact_Cytoskel_RodZ"/>
</dbReference>
<dbReference type="Pfam" id="PF13413">
    <property type="entry name" value="HTH_25"/>
    <property type="match status" value="1"/>
</dbReference>
<feature type="region of interest" description="Disordered" evidence="1">
    <location>
        <begin position="152"/>
        <end position="176"/>
    </location>
</feature>